<protein>
    <recommendedName>
        <fullName evidence="2">Membrane protein 6-pyruvoyl-tetrahydropterin synthase-related domain-containing protein</fullName>
    </recommendedName>
</protein>
<evidence type="ECO:0000259" key="2">
    <source>
        <dbReference type="Pfam" id="PF10131"/>
    </source>
</evidence>
<feature type="transmembrane region" description="Helical" evidence="1">
    <location>
        <begin position="20"/>
        <end position="41"/>
    </location>
</feature>
<feature type="transmembrane region" description="Helical" evidence="1">
    <location>
        <begin position="361"/>
        <end position="381"/>
    </location>
</feature>
<organism evidence="3 4">
    <name type="scientific">candidate division Kazan bacterium GW2011_GWB1_52_7</name>
    <dbReference type="NCBI Taxonomy" id="1620414"/>
    <lineage>
        <taxon>Bacteria</taxon>
        <taxon>Bacteria division Kazan-3B-28</taxon>
    </lineage>
</organism>
<feature type="transmembrane region" description="Helical" evidence="1">
    <location>
        <begin position="388"/>
        <end position="405"/>
    </location>
</feature>
<proteinExistence type="predicted"/>
<feature type="domain" description="Membrane protein 6-pyruvoyl-tetrahydropterin synthase-related" evidence="2">
    <location>
        <begin position="86"/>
        <end position="402"/>
    </location>
</feature>
<feature type="transmembrane region" description="Helical" evidence="1">
    <location>
        <begin position="581"/>
        <end position="600"/>
    </location>
</feature>
<keyword evidence="1" id="KW-0472">Membrane</keyword>
<reference evidence="3 4" key="1">
    <citation type="journal article" date="2015" name="Nature">
        <title>rRNA introns, odd ribosomes, and small enigmatic genomes across a large radiation of phyla.</title>
        <authorList>
            <person name="Brown C.T."/>
            <person name="Hug L.A."/>
            <person name="Thomas B.C."/>
            <person name="Sharon I."/>
            <person name="Castelle C.J."/>
            <person name="Singh A."/>
            <person name="Wilkins M.J."/>
            <person name="Williams K.H."/>
            <person name="Banfield J.F."/>
        </authorList>
    </citation>
    <scope>NUCLEOTIDE SEQUENCE [LARGE SCALE GENOMIC DNA]</scope>
</reference>
<gene>
    <name evidence="3" type="ORF">VF00_C0003G0029</name>
</gene>
<keyword evidence="1" id="KW-0812">Transmembrane</keyword>
<feature type="transmembrane region" description="Helical" evidence="1">
    <location>
        <begin position="233"/>
        <end position="252"/>
    </location>
</feature>
<evidence type="ECO:0000313" key="4">
    <source>
        <dbReference type="Proteomes" id="UP000034913"/>
    </source>
</evidence>
<feature type="transmembrane region" description="Helical" evidence="1">
    <location>
        <begin position="324"/>
        <end position="341"/>
    </location>
</feature>
<dbReference type="EMBL" id="LCRB01000003">
    <property type="protein sequence ID" value="KKW26599.1"/>
    <property type="molecule type" value="Genomic_DNA"/>
</dbReference>
<dbReference type="Pfam" id="PF10131">
    <property type="entry name" value="PTPS_related"/>
    <property type="match status" value="1"/>
</dbReference>
<comment type="caution">
    <text evidence="3">The sequence shown here is derived from an EMBL/GenBank/DDBJ whole genome shotgun (WGS) entry which is preliminary data.</text>
</comment>
<dbReference type="InterPro" id="IPR018776">
    <property type="entry name" value="Membrane_prot_PTPS-rel_domain"/>
</dbReference>
<feature type="transmembrane region" description="Helical" evidence="1">
    <location>
        <begin position="77"/>
        <end position="96"/>
    </location>
</feature>
<accession>A0A0G2A362</accession>
<sequence length="621" mass="70818">MTRRGSKSPQNIQTKGYHPLWQTGAWLVGAGSLLGASWGLFNSYIPLLHDITAYIWGRAVFEVMRSGWWYPEWLPQLWFGFGLPVFHYYAPLYYWLLGGLQLIGLDVILSSKVIVGIGLLLGWSGVWLWVRQFAGKPVAFFSASLFIWAPYYLSLVYLRGAFPEFLALSILPWLFWAITRAFKLANRVNILAVMGVLAVLFITHTLTSGMAIGLGTLYVAYLYLFESRNKSIIVNWLVGLLGATALTAFYWLPMLSDLHLISSDIWVSERFAFFTNFPDLIDLINPRSNRDLGWLSLGIAHSIILVLALLGYREILNRRAARQTLIAGGVALFLVLLALPYSDWLWRLIPGLPYLQFPTRLLGPAILLIAVAAGILLENMFKHTRDQWIALVVTVGLVIAVYLPFTRTEPYLAEETKQLSAEDFSVYRYVNKTLFVLNQEENEEGITYFDRGIFSYEYLPRQIEIEKARQLASITMSEANHKFNQGLSPQFAKVEVREGVASIRPVREGLVDFEYQIAASQPSRLRINQWEFPNWQIWLDGQTANIEIVEDEPGQFLNVPVGSHTLTLKWQTSTLTRWSRYFSLAALLLLVAWGYGLGNFRKKKSAKLGRYDKNHPHKKSR</sequence>
<dbReference type="AlphaFoldDB" id="A0A0G2A362"/>
<evidence type="ECO:0000256" key="1">
    <source>
        <dbReference type="SAM" id="Phobius"/>
    </source>
</evidence>
<feature type="transmembrane region" description="Helical" evidence="1">
    <location>
        <begin position="188"/>
        <end position="221"/>
    </location>
</feature>
<dbReference type="Proteomes" id="UP000034913">
    <property type="component" value="Unassembled WGS sequence"/>
</dbReference>
<evidence type="ECO:0000313" key="3">
    <source>
        <dbReference type="EMBL" id="KKW26599.1"/>
    </source>
</evidence>
<keyword evidence="1" id="KW-1133">Transmembrane helix</keyword>
<feature type="transmembrane region" description="Helical" evidence="1">
    <location>
        <begin position="165"/>
        <end position="182"/>
    </location>
</feature>
<feature type="transmembrane region" description="Helical" evidence="1">
    <location>
        <begin position="103"/>
        <end position="126"/>
    </location>
</feature>
<name>A0A0G2A362_UNCK3</name>
<feature type="transmembrane region" description="Helical" evidence="1">
    <location>
        <begin position="292"/>
        <end position="312"/>
    </location>
</feature>